<evidence type="ECO:0000256" key="2">
    <source>
        <dbReference type="ARBA" id="ARBA00022670"/>
    </source>
</evidence>
<dbReference type="PANTHER" id="PTHR47966:SF51">
    <property type="entry name" value="BETA-SITE APP-CLEAVING ENZYME, ISOFORM A-RELATED"/>
    <property type="match status" value="1"/>
</dbReference>
<dbReference type="InterPro" id="IPR033121">
    <property type="entry name" value="PEPTIDASE_A1"/>
</dbReference>
<feature type="non-terminal residue" evidence="6">
    <location>
        <position position="1"/>
    </location>
</feature>
<feature type="non-terminal residue" evidence="6">
    <location>
        <position position="176"/>
    </location>
</feature>
<accession>A0A7J6QYN2</accession>
<organism evidence="6 7">
    <name type="scientific">Perkinsus olseni</name>
    <name type="common">Perkinsus atlanticus</name>
    <dbReference type="NCBI Taxonomy" id="32597"/>
    <lineage>
        <taxon>Eukaryota</taxon>
        <taxon>Sar</taxon>
        <taxon>Alveolata</taxon>
        <taxon>Perkinsozoa</taxon>
        <taxon>Perkinsea</taxon>
        <taxon>Perkinsida</taxon>
        <taxon>Perkinsidae</taxon>
        <taxon>Perkinsus</taxon>
    </lineage>
</organism>
<dbReference type="InterPro" id="IPR001461">
    <property type="entry name" value="Aspartic_peptidase_A1"/>
</dbReference>
<dbReference type="SUPFAM" id="SSF50630">
    <property type="entry name" value="Acid proteases"/>
    <property type="match status" value="1"/>
</dbReference>
<dbReference type="AlphaFoldDB" id="A0A7J6QYN2"/>
<evidence type="ECO:0000256" key="1">
    <source>
        <dbReference type="ARBA" id="ARBA00007447"/>
    </source>
</evidence>
<dbReference type="Pfam" id="PF00026">
    <property type="entry name" value="Asp"/>
    <property type="match status" value="1"/>
</dbReference>
<dbReference type="Proteomes" id="UP000574390">
    <property type="component" value="Unassembled WGS sequence"/>
</dbReference>
<evidence type="ECO:0000313" key="6">
    <source>
        <dbReference type="EMBL" id="KAF4713417.1"/>
    </source>
</evidence>
<gene>
    <name evidence="6" type="ORF">FOZ62_030255</name>
</gene>
<evidence type="ECO:0000313" key="7">
    <source>
        <dbReference type="Proteomes" id="UP000574390"/>
    </source>
</evidence>
<comment type="similarity">
    <text evidence="1">Belongs to the peptidase A1 family.</text>
</comment>
<keyword evidence="3" id="KW-0064">Aspartyl protease</keyword>
<keyword evidence="2" id="KW-0645">Protease</keyword>
<keyword evidence="4" id="KW-0378">Hydrolase</keyword>
<dbReference type="InterPro" id="IPR021109">
    <property type="entry name" value="Peptidase_aspartic_dom_sf"/>
</dbReference>
<dbReference type="EMBL" id="JABANM010026171">
    <property type="protein sequence ID" value="KAF4713417.1"/>
    <property type="molecule type" value="Genomic_DNA"/>
</dbReference>
<evidence type="ECO:0000259" key="5">
    <source>
        <dbReference type="PROSITE" id="PS51767"/>
    </source>
</evidence>
<dbReference type="GO" id="GO:0004190">
    <property type="term" value="F:aspartic-type endopeptidase activity"/>
    <property type="evidence" value="ECO:0007669"/>
    <property type="project" value="UniProtKB-KW"/>
</dbReference>
<evidence type="ECO:0000256" key="4">
    <source>
        <dbReference type="ARBA" id="ARBA00022801"/>
    </source>
</evidence>
<dbReference type="Gene3D" id="2.40.70.10">
    <property type="entry name" value="Acid Proteases"/>
    <property type="match status" value="1"/>
</dbReference>
<name>A0A7J6QYN2_PEROL</name>
<dbReference type="GO" id="GO:0006508">
    <property type="term" value="P:proteolysis"/>
    <property type="evidence" value="ECO:0007669"/>
    <property type="project" value="UniProtKB-KW"/>
</dbReference>
<evidence type="ECO:0000256" key="3">
    <source>
        <dbReference type="ARBA" id="ARBA00022750"/>
    </source>
</evidence>
<sequence length="176" mass="19556">GGLLLGQGDPSLYKHPLQVVKFTESSLGEYFVNLGSLQVGDAHLTIGINEDLLIDTGTNFMYVSQLHYDTMIRDIKTQANKAAHTTVDIKFDKKYNIWTFSCKYITSLPPLTFGLGPKGTVPLKLSYQSYARNDQGSCYLIIKKEVDGESWTLPGSSFIGNYFEFQLDQGQVGIAQ</sequence>
<reference evidence="6 7" key="1">
    <citation type="submission" date="2020-04" db="EMBL/GenBank/DDBJ databases">
        <title>Perkinsus olseni comparative genomics.</title>
        <authorList>
            <person name="Bogema D.R."/>
        </authorList>
    </citation>
    <scope>NUCLEOTIDE SEQUENCE [LARGE SCALE GENOMIC DNA]</scope>
    <source>
        <strain evidence="6">ATCC PRA-205</strain>
    </source>
</reference>
<protein>
    <recommendedName>
        <fullName evidence="5">Peptidase A1 domain-containing protein</fullName>
    </recommendedName>
</protein>
<feature type="domain" description="Peptidase A1" evidence="5">
    <location>
        <begin position="1"/>
        <end position="175"/>
    </location>
</feature>
<dbReference type="PROSITE" id="PS51767">
    <property type="entry name" value="PEPTIDASE_A1"/>
    <property type="match status" value="1"/>
</dbReference>
<proteinExistence type="inferred from homology"/>
<dbReference type="PANTHER" id="PTHR47966">
    <property type="entry name" value="BETA-SITE APP-CLEAVING ENZYME, ISOFORM A-RELATED"/>
    <property type="match status" value="1"/>
</dbReference>
<comment type="caution">
    <text evidence="6">The sequence shown here is derived from an EMBL/GenBank/DDBJ whole genome shotgun (WGS) entry which is preliminary data.</text>
</comment>